<dbReference type="GO" id="GO:0016192">
    <property type="term" value="P:vesicle-mediated transport"/>
    <property type="evidence" value="ECO:0007669"/>
    <property type="project" value="InterPro"/>
</dbReference>
<dbReference type="Gene3D" id="1.25.10.10">
    <property type="entry name" value="Leucine-rich Repeat Variant"/>
    <property type="match status" value="1"/>
</dbReference>
<feature type="region of interest" description="Disordered" evidence="8">
    <location>
        <begin position="608"/>
        <end position="638"/>
    </location>
</feature>
<dbReference type="Pfam" id="PF02883">
    <property type="entry name" value="Alpha_adaptinC2"/>
    <property type="match status" value="1"/>
</dbReference>
<dbReference type="InterPro" id="IPR016024">
    <property type="entry name" value="ARM-type_fold"/>
</dbReference>
<dbReference type="GO" id="GO:0048513">
    <property type="term" value="P:animal organ development"/>
    <property type="evidence" value="ECO:0007669"/>
    <property type="project" value="UniProtKB-ARBA"/>
</dbReference>
<organism evidence="11 12">
    <name type="scientific">Carassius auratus</name>
    <name type="common">Goldfish</name>
    <dbReference type="NCBI Taxonomy" id="7957"/>
    <lineage>
        <taxon>Eukaryota</taxon>
        <taxon>Metazoa</taxon>
        <taxon>Chordata</taxon>
        <taxon>Craniata</taxon>
        <taxon>Vertebrata</taxon>
        <taxon>Euteleostomi</taxon>
        <taxon>Actinopterygii</taxon>
        <taxon>Neopterygii</taxon>
        <taxon>Teleostei</taxon>
        <taxon>Ostariophysi</taxon>
        <taxon>Cypriniformes</taxon>
        <taxon>Cyprinidae</taxon>
        <taxon>Cyprininae</taxon>
        <taxon>Carassius</taxon>
    </lineage>
</organism>
<dbReference type="GeneID" id="113049865"/>
<dbReference type="Gene3D" id="3.30.310.10">
    <property type="entry name" value="TATA-Binding Protein"/>
    <property type="match status" value="1"/>
</dbReference>
<dbReference type="Proteomes" id="UP000515129">
    <property type="component" value="Chromosome 30"/>
</dbReference>
<evidence type="ECO:0000256" key="2">
    <source>
        <dbReference type="ARBA" id="ARBA00022448"/>
    </source>
</evidence>
<name>A0A6P6K8Y4_CARAU</name>
<dbReference type="SMART" id="SM01020">
    <property type="entry name" value="B2-adapt-app_C"/>
    <property type="match status" value="1"/>
</dbReference>
<keyword evidence="5 7" id="KW-0472">Membrane</keyword>
<evidence type="ECO:0000256" key="6">
    <source>
        <dbReference type="ARBA" id="ARBA00029433"/>
    </source>
</evidence>
<feature type="domain" description="Beta-adaptin appendage C-terminal subdomain" evidence="10">
    <location>
        <begin position="853"/>
        <end position="963"/>
    </location>
</feature>
<keyword evidence="11" id="KW-1185">Reference proteome</keyword>
<dbReference type="PIRSF" id="PIRSF002291">
    <property type="entry name" value="AP_complex_beta"/>
    <property type="match status" value="1"/>
</dbReference>
<dbReference type="AlphaFoldDB" id="A0A6P6K8Y4"/>
<evidence type="ECO:0000313" key="12">
    <source>
        <dbReference type="RefSeq" id="XP_026068351.1"/>
    </source>
</evidence>
<dbReference type="SMART" id="SM00185">
    <property type="entry name" value="ARM"/>
    <property type="match status" value="2"/>
</dbReference>
<dbReference type="InterPro" id="IPR000225">
    <property type="entry name" value="Armadillo"/>
</dbReference>
<accession>A0A6P6K8Y4</accession>
<dbReference type="SUPFAM" id="SSF49348">
    <property type="entry name" value="Clathrin adaptor appendage domain"/>
    <property type="match status" value="1"/>
</dbReference>
<dbReference type="SMART" id="SM00809">
    <property type="entry name" value="Alpha_adaptinC2"/>
    <property type="match status" value="1"/>
</dbReference>
<comment type="subcellular location">
    <subcellularLocation>
        <location evidence="6">Endomembrane system</location>
        <topology evidence="6">Peripheral membrane protein</topology>
        <orientation evidence="6">Cytoplasmic side</orientation>
    </subcellularLocation>
</comment>
<dbReference type="FunFam" id="3.30.310.10:FF:000003">
    <property type="entry name" value="AP complex subunit beta"/>
    <property type="match status" value="1"/>
</dbReference>
<dbReference type="GO" id="GO:0031410">
    <property type="term" value="C:cytoplasmic vesicle"/>
    <property type="evidence" value="ECO:0007669"/>
    <property type="project" value="UniProtKB-ARBA"/>
</dbReference>
<dbReference type="FunFam" id="2.60.40.1150:FF:000001">
    <property type="entry name" value="AP complex subunit beta"/>
    <property type="match status" value="1"/>
</dbReference>
<dbReference type="GO" id="GO:0030276">
    <property type="term" value="F:clathrin binding"/>
    <property type="evidence" value="ECO:0007669"/>
    <property type="project" value="InterPro"/>
</dbReference>
<reference evidence="12" key="1">
    <citation type="submission" date="2025-08" db="UniProtKB">
        <authorList>
            <consortium name="RefSeq"/>
        </authorList>
    </citation>
    <scope>IDENTIFICATION</scope>
    <source>
        <strain evidence="12">Wakin</strain>
        <tissue evidence="12">Muscle</tissue>
    </source>
</reference>
<dbReference type="Gene3D" id="2.60.40.1150">
    <property type="match status" value="1"/>
</dbReference>
<dbReference type="InterPro" id="IPR002553">
    <property type="entry name" value="Clathrin/coatomer_adapt-like_N"/>
</dbReference>
<gene>
    <name evidence="12" type="primary">ap1b1</name>
</gene>
<dbReference type="InterPro" id="IPR015151">
    <property type="entry name" value="B-adaptin_app_sub_C"/>
</dbReference>
<protein>
    <recommendedName>
        <fullName evidence="7">AP complex subunit beta</fullName>
    </recommendedName>
</protein>
<proteinExistence type="inferred from homology"/>
<evidence type="ECO:0000256" key="3">
    <source>
        <dbReference type="ARBA" id="ARBA00022927"/>
    </source>
</evidence>
<dbReference type="PANTHER" id="PTHR11134">
    <property type="entry name" value="ADAPTOR COMPLEX SUBUNIT BETA FAMILY MEMBER"/>
    <property type="match status" value="1"/>
</dbReference>
<feature type="domain" description="Clathrin adaptor alpha/beta/gamma-adaptin appendage Ig-like subdomain" evidence="9">
    <location>
        <begin position="734"/>
        <end position="844"/>
    </location>
</feature>
<keyword evidence="3 7" id="KW-0653">Protein transport</keyword>
<keyword evidence="2 7" id="KW-0813">Transport</keyword>
<dbReference type="Pfam" id="PF01602">
    <property type="entry name" value="Adaptin_N"/>
    <property type="match status" value="1"/>
</dbReference>
<dbReference type="GO" id="GO:0006886">
    <property type="term" value="P:intracellular protein transport"/>
    <property type="evidence" value="ECO:0007669"/>
    <property type="project" value="InterPro"/>
</dbReference>
<evidence type="ECO:0000259" key="9">
    <source>
        <dbReference type="SMART" id="SM00809"/>
    </source>
</evidence>
<dbReference type="GO" id="GO:0012505">
    <property type="term" value="C:endomembrane system"/>
    <property type="evidence" value="ECO:0007669"/>
    <property type="project" value="UniProtKB-SubCell"/>
</dbReference>
<sequence length="964" mass="105958">MEWASQLCENRGLGSKMTDSKYFTTTKKGEIFELKAELNSDKKEKKKEAVKKVIASMTVGKDVSALFPDVVNCMQTDNLELKKLVYLYLMNYAKSQPDMAIMAVNTFVKDCEDPNPLIRALAVRTMGCIRVDKITEYLCEPLRKCLKDEDPYVRKTAAVCVAKLHDINAQLVEDQGFLDTLKDLISDSNPMVVANAVAALSEIAESHPNSNLLDLNPQTINKLLTALNECTEWGQIFILDCLANYMPRDDRESQSICERVTPRLSHANSAVVLSAVKVLMKFMEMLPKDLDYYGTLLKKLAPPLVTLLSAEPELQYVALRNINLIVQKRPEILKHEMKVFFVKYNDPIYVKLEKLDIMIRLASQANIAQVLAELKEYATEVDVDFVRKAVRAIGRCAIKVEQSAERCVSTLLDLIQTKVNYVVQEAIVVIKDIFRKYPNKYESVIATLCENLDSLDEPEARAAMIWIVGEYAERIDNADELLESFLEGFHDESTQVQLQLLTAIVKLFLKKPTETQELVQQVLSLATQDSDNPDLRDRGYIYWRLLSTDPVAAKEVVLAEKPLISEETDLIEPTLLEELICHIGTLASVYHKPPSAFVEGSRGVQHKKLTARAGSGESAESPDVGLSGPSEAPPAVIPSQGDLLGDLLNLDLAPPTATVPSVQPSMQMGAMDLLGGGLDSLLGGDIGGSPSMGGGLGVAPAAMPAALGGAPAVGGGLGDLFDLSGGVGMPTGSYVAPKTVWLPAMKAKGLEISGTFARRGGIIQMDLSLTNKAMSVMTDFAIQFNRNSFGLAPAGPLQVLTPLSPNQTIDVSLPLSTSGPVMKMEPLNNLQVAVKNNIDVFYFSCQYPISMIFVEDGKMERQVFLATWKDIPNDNEALFQIKDIHLNSDAASNKLQGSNIFTIAKRTVEGQDMLYLSVKLTNGIWVLAEMRIQTGNPNYTLSIKCRAPEVSPFVFQCYELVLKN</sequence>
<dbReference type="GO" id="GO:0030131">
    <property type="term" value="C:clathrin adaptor complex"/>
    <property type="evidence" value="ECO:0007669"/>
    <property type="project" value="InterPro"/>
</dbReference>
<evidence type="ECO:0000256" key="7">
    <source>
        <dbReference type="PIRNR" id="PIRNR002291"/>
    </source>
</evidence>
<dbReference type="CTD" id="162"/>
<dbReference type="SUPFAM" id="SSF48371">
    <property type="entry name" value="ARM repeat"/>
    <property type="match status" value="1"/>
</dbReference>
<dbReference type="InterPro" id="IPR013041">
    <property type="entry name" value="Clathrin_app_Ig-like_sf"/>
</dbReference>
<dbReference type="RefSeq" id="XP_026068351.1">
    <property type="nucleotide sequence ID" value="XM_026212566.1"/>
</dbReference>
<dbReference type="InterPro" id="IPR009028">
    <property type="entry name" value="Coatomer/calthrin_app_sub_C"/>
</dbReference>
<evidence type="ECO:0000256" key="5">
    <source>
        <dbReference type="ARBA" id="ARBA00023136"/>
    </source>
</evidence>
<dbReference type="InterPro" id="IPR008152">
    <property type="entry name" value="Clathrin_a/b/g-adaptin_app_Ig"/>
</dbReference>
<dbReference type="InterPro" id="IPR016342">
    <property type="entry name" value="AP_complex_bsu_1_2_4"/>
</dbReference>
<dbReference type="InterPro" id="IPR026739">
    <property type="entry name" value="AP_beta"/>
</dbReference>
<comment type="similarity">
    <text evidence="1 7">Belongs to the adaptor complexes large subunit family.</text>
</comment>
<evidence type="ECO:0000256" key="8">
    <source>
        <dbReference type="SAM" id="MobiDB-lite"/>
    </source>
</evidence>
<evidence type="ECO:0000313" key="11">
    <source>
        <dbReference type="Proteomes" id="UP000515129"/>
    </source>
</evidence>
<dbReference type="InterPro" id="IPR012295">
    <property type="entry name" value="TBP_dom_sf"/>
</dbReference>
<keyword evidence="4" id="KW-0007">Acetylation</keyword>
<dbReference type="FunFam" id="1.25.10.10:FF:000002">
    <property type="entry name" value="AP complex subunit beta"/>
    <property type="match status" value="1"/>
</dbReference>
<dbReference type="InterPro" id="IPR011989">
    <property type="entry name" value="ARM-like"/>
</dbReference>
<dbReference type="SUPFAM" id="SSF55711">
    <property type="entry name" value="Subdomain of clathrin and coatomer appendage domain"/>
    <property type="match status" value="1"/>
</dbReference>
<evidence type="ECO:0000256" key="1">
    <source>
        <dbReference type="ARBA" id="ARBA00006613"/>
    </source>
</evidence>
<dbReference type="Pfam" id="PF09066">
    <property type="entry name" value="B2-adapt-app_C"/>
    <property type="match status" value="1"/>
</dbReference>
<evidence type="ECO:0000256" key="4">
    <source>
        <dbReference type="ARBA" id="ARBA00022990"/>
    </source>
</evidence>
<dbReference type="InterPro" id="IPR013037">
    <property type="entry name" value="Clathrin_b-adaptin_app_Ig-like"/>
</dbReference>
<evidence type="ECO:0000259" key="10">
    <source>
        <dbReference type="SMART" id="SM01020"/>
    </source>
</evidence>